<sequence>MVSENAPKDATSWSAYIDEFARWALGEALWFESNPDEYGVGGDEWESVEHLTVADIADDRARERWMQMCREFVELNKEHLSHIPAESAGGLFWQSKRGRWGFPNRSFRVDKRLPKEVRRALHKAASRWPVGYLFIRDEKVHFDL</sequence>
<evidence type="ECO:0000313" key="2">
    <source>
        <dbReference type="Proteomes" id="UP001595913"/>
    </source>
</evidence>
<comment type="caution">
    <text evidence="1">The sequence shown here is derived from an EMBL/GenBank/DDBJ whole genome shotgun (WGS) entry which is preliminary data.</text>
</comment>
<keyword evidence="2" id="KW-1185">Reference proteome</keyword>
<dbReference type="RefSeq" id="WP_381177502.1">
    <property type="nucleotide sequence ID" value="NZ_JBHSFR010000021.1"/>
</dbReference>
<name>A0ABV9IXN6_9ACTN</name>
<dbReference type="Proteomes" id="UP001595913">
    <property type="component" value="Unassembled WGS sequence"/>
</dbReference>
<protein>
    <submittedName>
        <fullName evidence="1">Uncharacterized protein</fullName>
    </submittedName>
</protein>
<proteinExistence type="predicted"/>
<evidence type="ECO:0000313" key="1">
    <source>
        <dbReference type="EMBL" id="MFC4646923.1"/>
    </source>
</evidence>
<accession>A0ABV9IXN6</accession>
<organism evidence="1 2">
    <name type="scientific">Streptomyces mangrovi</name>
    <dbReference type="NCBI Taxonomy" id="1206892"/>
    <lineage>
        <taxon>Bacteria</taxon>
        <taxon>Bacillati</taxon>
        <taxon>Actinomycetota</taxon>
        <taxon>Actinomycetes</taxon>
        <taxon>Kitasatosporales</taxon>
        <taxon>Streptomycetaceae</taxon>
        <taxon>Streptomyces</taxon>
    </lineage>
</organism>
<reference evidence="2" key="1">
    <citation type="journal article" date="2019" name="Int. J. Syst. Evol. Microbiol.">
        <title>The Global Catalogue of Microorganisms (GCM) 10K type strain sequencing project: providing services to taxonomists for standard genome sequencing and annotation.</title>
        <authorList>
            <consortium name="The Broad Institute Genomics Platform"/>
            <consortium name="The Broad Institute Genome Sequencing Center for Infectious Disease"/>
            <person name="Wu L."/>
            <person name="Ma J."/>
        </authorList>
    </citation>
    <scope>NUCLEOTIDE SEQUENCE [LARGE SCALE GENOMIC DNA]</scope>
    <source>
        <strain evidence="2">CGMCC 4.7117</strain>
    </source>
</reference>
<gene>
    <name evidence="1" type="ORF">ACFPEU_33235</name>
</gene>
<dbReference type="EMBL" id="JBHSFR010000021">
    <property type="protein sequence ID" value="MFC4646923.1"/>
    <property type="molecule type" value="Genomic_DNA"/>
</dbReference>